<dbReference type="PANTHER" id="PTHR43198:SF2">
    <property type="entry name" value="SI:CH1073-67J19.1-RELATED"/>
    <property type="match status" value="1"/>
</dbReference>
<evidence type="ECO:0000313" key="2">
    <source>
        <dbReference type="EMBL" id="JAG94879.1"/>
    </source>
</evidence>
<dbReference type="Gene3D" id="1.20.910.10">
    <property type="entry name" value="Heme oxygenase-like"/>
    <property type="match status" value="1"/>
</dbReference>
<reference evidence="2" key="1">
    <citation type="submission" date="2015-03" db="EMBL/GenBank/DDBJ databases">
        <title>A transcriptome of Araucaria cunninghamii, an australian fine timber species.</title>
        <authorList>
            <person name="Jing Yi C.J.Y."/>
            <person name="Yin San L.Y.S."/>
            <person name="Abdul Karim S.S."/>
            <person name="Wan Azmi N.N."/>
            <person name="Hercus R.R."/>
            <person name="Croft L.L."/>
        </authorList>
    </citation>
    <scope>NUCLEOTIDE SEQUENCE</scope>
    <source>
        <strain evidence="2">MI0301</strain>
        <tissue evidence="2">Leaf</tissue>
    </source>
</reference>
<dbReference type="CDD" id="cd19368">
    <property type="entry name" value="TenA_C_AtTH2-like"/>
    <property type="match status" value="1"/>
</dbReference>
<organism evidence="2">
    <name type="scientific">Araucaria cunninghamii</name>
    <name type="common">Hoop pine</name>
    <name type="synonym">Moreton Bay pine</name>
    <dbReference type="NCBI Taxonomy" id="56994"/>
    <lineage>
        <taxon>Eukaryota</taxon>
        <taxon>Viridiplantae</taxon>
        <taxon>Streptophyta</taxon>
        <taxon>Embryophyta</taxon>
        <taxon>Tracheophyta</taxon>
        <taxon>Spermatophyta</taxon>
        <taxon>Pinopsida</taxon>
        <taxon>Pinidae</taxon>
        <taxon>Conifers II</taxon>
        <taxon>Araucariales</taxon>
        <taxon>Araucariaceae</taxon>
        <taxon>Araucaria</taxon>
    </lineage>
</organism>
<dbReference type="SUPFAM" id="SSF48613">
    <property type="entry name" value="Heme oxygenase-like"/>
    <property type="match status" value="1"/>
</dbReference>
<dbReference type="InterPro" id="IPR050967">
    <property type="entry name" value="Thiamine_Salvage_TenA"/>
</dbReference>
<dbReference type="AlphaFoldDB" id="A0A0D6QWF0"/>
<dbReference type="InterPro" id="IPR016084">
    <property type="entry name" value="Haem_Oase-like_multi-hlx"/>
</dbReference>
<dbReference type="FunFam" id="1.20.910.10:FF:000006">
    <property type="entry name" value="Bifunctional TH2 protein, mitochondrial"/>
    <property type="match status" value="1"/>
</dbReference>
<dbReference type="InterPro" id="IPR023214">
    <property type="entry name" value="HAD_sf"/>
</dbReference>
<name>A0A0D6QWF0_ARACU</name>
<dbReference type="InterPro" id="IPR004305">
    <property type="entry name" value="Thiaminase-2/PQQC"/>
</dbReference>
<dbReference type="GO" id="GO:0006772">
    <property type="term" value="P:thiamine metabolic process"/>
    <property type="evidence" value="ECO:0007669"/>
    <property type="project" value="UniProtKB-ARBA"/>
</dbReference>
<dbReference type="Gene3D" id="3.40.50.1000">
    <property type="entry name" value="HAD superfamily/HAD-like"/>
    <property type="match status" value="1"/>
</dbReference>
<accession>A0A0D6QWF0</accession>
<dbReference type="SUPFAM" id="SSF56784">
    <property type="entry name" value="HAD-like"/>
    <property type="match status" value="1"/>
</dbReference>
<feature type="domain" description="Thiaminase-2/PQQC" evidence="1">
    <location>
        <begin position="264"/>
        <end position="352"/>
    </location>
</feature>
<dbReference type="PANTHER" id="PTHR43198">
    <property type="entry name" value="BIFUNCTIONAL TH2 PROTEIN"/>
    <property type="match status" value="1"/>
</dbReference>
<sequence length="677" mass="74662">MNEKYPAMYCAWRLSDPLSNLKYLSPLIESKFSRFGWSAVENPRPIYWKSFGICSGLRSAKTIGAVRVSLPLSRSHRSNFGIPPGGKLAEQNVLSANQNLVASDHLKDLRNCAAFSAMGVDDETGLARRLWTKYKKESTFAMYNPFVVALAAGTLSIESFSNYMAQDAYFLKAFIQAYTMAEECADDDDDKTTIGDLRKAAEEELKLHDSLAEAWDVEFTKEFSPNMATVKYTDFLLATAAGKVEGGKGPSRSVTPFEKTKIAAYTVGAMTPCMRLYAFLGQEILKVLGDECADHPYKQWIETYSSATFEQAEASQIEELLDKLAISLTGEELEVLGKLYHQALKLELQFFSAQPLSQRTSVPVLKVGDPTTCQYTIVSDFDLSCTVLDSSAILAEIAILTTQKAEQNVPENLTDCKLASDLRSSWDMLCRQYSDEYECCLSKILPSEEAGSFDYEGLCRSLEQLSQFEVEANSKVVESALLQGINIEDIKKAGERLALQEGCANFFKQALSKMDGSNVDVHILSVCWSGDIIRAAFSSSGLNGVHTHSNELTFVDSISTGNIDRHVESPMDKLKTFNDILSSTHDDSMEHVSVYIGDSLGDLLCLLQANIGIVIGSSSNLRRVGKCFGVSFVPLFSGLLKKERADGQGSNCWTRQTGILYTVSSWSEIHAFLLGSN</sequence>
<dbReference type="GO" id="GO:0005829">
    <property type="term" value="C:cytosol"/>
    <property type="evidence" value="ECO:0007669"/>
    <property type="project" value="TreeGrafter"/>
</dbReference>
<dbReference type="Pfam" id="PF03070">
    <property type="entry name" value="TENA_THI-4"/>
    <property type="match status" value="2"/>
</dbReference>
<feature type="domain" description="Thiaminase-2/PQQC" evidence="1">
    <location>
        <begin position="145"/>
        <end position="241"/>
    </location>
</feature>
<protein>
    <recommendedName>
        <fullName evidence="1">Thiaminase-2/PQQC domain-containing protein</fullName>
    </recommendedName>
</protein>
<proteinExistence type="predicted"/>
<dbReference type="InterPro" id="IPR036412">
    <property type="entry name" value="HAD-like_sf"/>
</dbReference>
<evidence type="ECO:0000259" key="1">
    <source>
        <dbReference type="Pfam" id="PF03070"/>
    </source>
</evidence>
<dbReference type="EMBL" id="GCKF01042152">
    <property type="protein sequence ID" value="JAG94879.1"/>
    <property type="molecule type" value="Transcribed_RNA"/>
</dbReference>